<protein>
    <recommendedName>
        <fullName evidence="8">Atypical/ABC1/ABC1-C protein kinase</fullName>
    </recommendedName>
</protein>
<feature type="transmembrane region" description="Helical" evidence="3">
    <location>
        <begin position="790"/>
        <end position="811"/>
    </location>
</feature>
<sequence>MLPAHRRVVSLANRSISQYRIQRTDRNASSSSSSSDRPLTGSAKLFADALEEETVSKASRDQLIHSQGEIWTGDESTHDAVLRMLIDSNKPLRTPGGVKHNSSDEKIKNWMKRLDLKPIPGNATTSSSNDDPISSSSTPEIEGLNPHKTTIPPHLHRPWHSTYTGETKLHNTTPQVKYGTFIKSRKDGDSLTNLLELHLPPGADGKTRQRVKDARKSGRTIRRLDNAREGALDYKLGLTDGEVLVEAGDEEDGGNTFRGNRQVKGSSVLGAGKGNASGMRAWGGLVEDRIQRAKEAGFFNVTKGKGKPIPKDPEAGNPHLEMGELLMNRIVKRQGALPPWIELQHSLDSTLNAFRSTLITTYTTQLVRNVISTTSLLPLPPLHSIPSSDDAWEAREFKFHQENIKQINDLVRRMNAQAPSPARRNLLTLEGELNKIRGDVLKNEVWNEIKRRAEDAARIPVNKSSSTIPSFLIDSEGWNAVKTATRRSFGTIAGPVTAVIGKGRVGGIINPSRRTQGDGGSNGSSSDGSHSTSDPKPLRLFVMAGVGIGAIVYFTRRPVHNDSESHIDLIPLHSPEPKSPPSSDIVAQSPAEPPLTPLRVIRLYVFEPLATLFRFFHLAFLFGPVILSTPMLLIGKPSKRRRNSGKPVVEEENWGAVWWYGFLVKQMERAGPSFIKLGQWAASRADLFPAELCDKMSKLHSNGKPHSLRHTKRILEKAFGLNFDDIFEEFDGEPIGCGAIAQVYKAKLKATVFTGGTATSSVDRDHNTHTGSVAIKVLHPRARKTIRRDIAIMSVFANIFNAFPGMEWLSLPEEVQVFGEMMNSQLDLRVEAANLEKFEKNFEKRGRRVTFPSPIKLGKNQLGEEREEIQDVLIEDFENALPLKWFLRNGGGEYDDMIAGIGLDAFLEMLLLDNWTHGDLHPGNIMVRFYKPTTTDYLGPLLNRFTKHSQTPASDTPPSADTTNQELIDSLASIAHDHDAWHERLSELYSEGYEPQLIFIDAGLVTSLDDQNRRNFLDLFQSVAEFNGYKAGKLMVERCRTPENVIDEETFALKIQHLVLSVKSKTFSLAKIKIADILTDVLNAVRQHHVKLEGDFVNTVLSILLLEGIGRQLDPDMDLFKSALPILRQLGRQMGTKEAYNSVPKGNLLAMIKLWVWVEARQVAGEASTLDNWIKYDRLFPAI</sequence>
<dbReference type="InterPro" id="IPR004147">
    <property type="entry name" value="ABC1_dom"/>
</dbReference>
<evidence type="ECO:0000313" key="6">
    <source>
        <dbReference type="EMBL" id="WRT63335.1"/>
    </source>
</evidence>
<dbReference type="PANTHER" id="PTHR45890">
    <property type="entry name" value="AARF DOMAIN CONTAINING KINASE 2 (PREDICTED)"/>
    <property type="match status" value="1"/>
</dbReference>
<feature type="region of interest" description="Disordered" evidence="2">
    <location>
        <begin position="567"/>
        <end position="590"/>
    </location>
</feature>
<dbReference type="RefSeq" id="XP_062788075.1">
    <property type="nucleotide sequence ID" value="XM_062932024.1"/>
</dbReference>
<feature type="domain" description="ABC1 atypical kinase-like" evidence="4">
    <location>
        <begin position="699"/>
        <end position="749"/>
    </location>
</feature>
<feature type="compositionally biased region" description="Basic and acidic residues" evidence="2">
    <location>
        <begin position="101"/>
        <end position="116"/>
    </location>
</feature>
<feature type="compositionally biased region" description="Low complexity" evidence="2">
    <location>
        <begin position="124"/>
        <end position="139"/>
    </location>
</feature>
<proteinExistence type="inferred from homology"/>
<evidence type="ECO:0000313" key="7">
    <source>
        <dbReference type="Proteomes" id="UP001329825"/>
    </source>
</evidence>
<keyword evidence="3" id="KW-0472">Membrane</keyword>
<feature type="region of interest" description="Disordered" evidence="2">
    <location>
        <begin position="504"/>
        <end position="536"/>
    </location>
</feature>
<dbReference type="EMBL" id="CP141881">
    <property type="protein sequence ID" value="WRT63335.1"/>
    <property type="molecule type" value="Genomic_DNA"/>
</dbReference>
<evidence type="ECO:0008006" key="8">
    <source>
        <dbReference type="Google" id="ProtNLM"/>
    </source>
</evidence>
<feature type="domain" description="ABC1 atypical kinase-like" evidence="4">
    <location>
        <begin position="772"/>
        <end position="928"/>
    </location>
</feature>
<evidence type="ECO:0000259" key="4">
    <source>
        <dbReference type="Pfam" id="PF03109"/>
    </source>
</evidence>
<evidence type="ECO:0000259" key="5">
    <source>
        <dbReference type="Pfam" id="PF09350"/>
    </source>
</evidence>
<keyword evidence="3" id="KW-0812">Transmembrane</keyword>
<dbReference type="GeneID" id="87952371"/>
<gene>
    <name evidence="6" type="ORF">IL334_000240</name>
</gene>
<dbReference type="Pfam" id="PF03109">
    <property type="entry name" value="ABC1"/>
    <property type="match status" value="2"/>
</dbReference>
<keyword evidence="3" id="KW-1133">Transmembrane helix</keyword>
<evidence type="ECO:0000256" key="3">
    <source>
        <dbReference type="SAM" id="Phobius"/>
    </source>
</evidence>
<feature type="compositionally biased region" description="Low complexity" evidence="2">
    <location>
        <begin position="523"/>
        <end position="534"/>
    </location>
</feature>
<dbReference type="SUPFAM" id="SSF56112">
    <property type="entry name" value="Protein kinase-like (PK-like)"/>
    <property type="match status" value="1"/>
</dbReference>
<feature type="region of interest" description="Disordered" evidence="2">
    <location>
        <begin position="89"/>
        <end position="171"/>
    </location>
</feature>
<dbReference type="InterPro" id="IPR052402">
    <property type="entry name" value="ADCK_kinase"/>
</dbReference>
<feature type="transmembrane region" description="Helical" evidence="3">
    <location>
        <begin position="612"/>
        <end position="634"/>
    </location>
</feature>
<dbReference type="InterPro" id="IPR011009">
    <property type="entry name" value="Kinase-like_dom_sf"/>
</dbReference>
<dbReference type="InterPro" id="IPR018961">
    <property type="entry name" value="DnaJ_homolog_subfam-C_membr-28"/>
</dbReference>
<evidence type="ECO:0000256" key="2">
    <source>
        <dbReference type="SAM" id="MobiDB-lite"/>
    </source>
</evidence>
<feature type="compositionally biased region" description="Polar residues" evidence="2">
    <location>
        <begin position="161"/>
        <end position="171"/>
    </location>
</feature>
<dbReference type="CDD" id="cd13971">
    <property type="entry name" value="ADCK2-like"/>
    <property type="match status" value="1"/>
</dbReference>
<organism evidence="6 7">
    <name type="scientific">Kwoniella shivajii</name>
    <dbReference type="NCBI Taxonomy" id="564305"/>
    <lineage>
        <taxon>Eukaryota</taxon>
        <taxon>Fungi</taxon>
        <taxon>Dikarya</taxon>
        <taxon>Basidiomycota</taxon>
        <taxon>Agaricomycotina</taxon>
        <taxon>Tremellomycetes</taxon>
        <taxon>Tremellales</taxon>
        <taxon>Cryptococcaceae</taxon>
        <taxon>Kwoniella</taxon>
    </lineage>
</organism>
<dbReference type="PANTHER" id="PTHR45890:SF1">
    <property type="entry name" value="AARF DOMAIN CONTAINING KINASE 2"/>
    <property type="match status" value="1"/>
</dbReference>
<accession>A0ABZ1CQ51</accession>
<reference evidence="6 7" key="1">
    <citation type="submission" date="2024-01" db="EMBL/GenBank/DDBJ databases">
        <title>Comparative genomics of Cryptococcus and Kwoniella reveals pathogenesis evolution and contrasting modes of karyotype evolution via chromosome fusion or intercentromeric recombination.</title>
        <authorList>
            <person name="Coelho M.A."/>
            <person name="David-Palma M."/>
            <person name="Shea T."/>
            <person name="Bowers K."/>
            <person name="McGinley-Smith S."/>
            <person name="Mohammad A.W."/>
            <person name="Gnirke A."/>
            <person name="Yurkov A.M."/>
            <person name="Nowrousian M."/>
            <person name="Sun S."/>
            <person name="Cuomo C.A."/>
            <person name="Heitman J."/>
        </authorList>
    </citation>
    <scope>NUCLEOTIDE SEQUENCE [LARGE SCALE GENOMIC DNA]</scope>
    <source>
        <strain evidence="6">CBS 11374</strain>
    </source>
</reference>
<feature type="domain" description="DnaJ homologue subfamily C member 28 conserved" evidence="5">
    <location>
        <begin position="285"/>
        <end position="355"/>
    </location>
</feature>
<dbReference type="Pfam" id="PF09350">
    <property type="entry name" value="DJC28_CD"/>
    <property type="match status" value="1"/>
</dbReference>
<dbReference type="Proteomes" id="UP001329825">
    <property type="component" value="Chromosome 1"/>
</dbReference>
<dbReference type="InterPro" id="IPR044095">
    <property type="entry name" value="ADCK2_dom"/>
</dbReference>
<evidence type="ECO:0000256" key="1">
    <source>
        <dbReference type="ARBA" id="ARBA00009670"/>
    </source>
</evidence>
<keyword evidence="7" id="KW-1185">Reference proteome</keyword>
<comment type="similarity">
    <text evidence="1">Belongs to the protein kinase superfamily. ADCK protein kinase family.</text>
</comment>
<name>A0ABZ1CQ51_9TREE</name>